<dbReference type="NCBIfam" id="NF004356">
    <property type="entry name" value="PRK05732.1"/>
    <property type="match status" value="1"/>
</dbReference>
<evidence type="ECO:0000256" key="4">
    <source>
        <dbReference type="ARBA" id="ARBA00022630"/>
    </source>
</evidence>
<dbReference type="GO" id="GO:0008681">
    <property type="term" value="F:2-octaprenyl-6-methoxyphenol hydroxylase activity"/>
    <property type="evidence" value="ECO:0007669"/>
    <property type="project" value="InterPro"/>
</dbReference>
<dbReference type="UniPathway" id="UPA00232"/>
<dbReference type="Gene3D" id="3.50.50.60">
    <property type="entry name" value="FAD/NAD(P)-binding domain"/>
    <property type="match status" value="2"/>
</dbReference>
<evidence type="ECO:0000256" key="6">
    <source>
        <dbReference type="ARBA" id="ARBA00023002"/>
    </source>
</evidence>
<dbReference type="PANTHER" id="PTHR43876">
    <property type="entry name" value="UBIQUINONE BIOSYNTHESIS MONOOXYGENASE COQ6, MITOCHONDRIAL"/>
    <property type="match status" value="1"/>
</dbReference>
<comment type="caution">
    <text evidence="9">The sequence shown here is derived from an EMBL/GenBank/DDBJ whole genome shotgun (WGS) entry which is preliminary data.</text>
</comment>
<dbReference type="InterPro" id="IPR051205">
    <property type="entry name" value="UbiH/COQ6_monooxygenase"/>
</dbReference>
<evidence type="ECO:0000256" key="3">
    <source>
        <dbReference type="ARBA" id="ARBA00005349"/>
    </source>
</evidence>
<dbReference type="OrthoDB" id="9769565at2"/>
<keyword evidence="10" id="KW-1185">Reference proteome</keyword>
<evidence type="ECO:0000256" key="7">
    <source>
        <dbReference type="ARBA" id="ARBA00023033"/>
    </source>
</evidence>
<keyword evidence="4" id="KW-0285">Flavoprotein</keyword>
<dbReference type="EMBL" id="NFZW01000001">
    <property type="protein sequence ID" value="RFA39465.1"/>
    <property type="molecule type" value="Genomic_DNA"/>
</dbReference>
<evidence type="ECO:0000313" key="10">
    <source>
        <dbReference type="Proteomes" id="UP000256763"/>
    </source>
</evidence>
<dbReference type="InterPro" id="IPR036188">
    <property type="entry name" value="FAD/NAD-bd_sf"/>
</dbReference>
<feature type="domain" description="FAD-binding" evidence="8">
    <location>
        <begin position="4"/>
        <end position="347"/>
    </location>
</feature>
<proteinExistence type="inferred from homology"/>
<dbReference type="NCBIfam" id="TIGR01988">
    <property type="entry name" value="Ubi-OHases"/>
    <property type="match status" value="1"/>
</dbReference>
<keyword evidence="6" id="KW-0560">Oxidoreductase</keyword>
<dbReference type="SUPFAM" id="SSF51905">
    <property type="entry name" value="FAD/NAD(P)-binding domain"/>
    <property type="match status" value="1"/>
</dbReference>
<organism evidence="9 10">
    <name type="scientific">Alkalilimnicola ehrlichii</name>
    <dbReference type="NCBI Taxonomy" id="351052"/>
    <lineage>
        <taxon>Bacteria</taxon>
        <taxon>Pseudomonadati</taxon>
        <taxon>Pseudomonadota</taxon>
        <taxon>Gammaproteobacteria</taxon>
        <taxon>Chromatiales</taxon>
        <taxon>Ectothiorhodospiraceae</taxon>
        <taxon>Alkalilimnicola</taxon>
    </lineage>
</organism>
<dbReference type="NCBIfam" id="TIGR01984">
    <property type="entry name" value="UbiH"/>
    <property type="match status" value="1"/>
</dbReference>
<keyword evidence="5" id="KW-0274">FAD</keyword>
<dbReference type="GO" id="GO:0006744">
    <property type="term" value="P:ubiquinone biosynthetic process"/>
    <property type="evidence" value="ECO:0007669"/>
    <property type="project" value="UniProtKB-UniPathway"/>
</dbReference>
<dbReference type="Pfam" id="PF01494">
    <property type="entry name" value="FAD_binding_3"/>
    <property type="match status" value="1"/>
</dbReference>
<name>A0A3E0X454_9GAMM</name>
<evidence type="ECO:0000256" key="5">
    <source>
        <dbReference type="ARBA" id="ARBA00022827"/>
    </source>
</evidence>
<dbReference type="PANTHER" id="PTHR43876:SF8">
    <property type="entry name" value="2-OCTAPRENYL-6-METHOXYPHENOL HYDROXYLASE"/>
    <property type="match status" value="1"/>
</dbReference>
<evidence type="ECO:0000256" key="2">
    <source>
        <dbReference type="ARBA" id="ARBA00004749"/>
    </source>
</evidence>
<evidence type="ECO:0000313" key="9">
    <source>
        <dbReference type="EMBL" id="RFA39465.1"/>
    </source>
</evidence>
<accession>A0A3E0X454</accession>
<dbReference type="InterPro" id="IPR002938">
    <property type="entry name" value="FAD-bd"/>
</dbReference>
<dbReference type="RefSeq" id="WP_116300575.1">
    <property type="nucleotide sequence ID" value="NZ_NFZV01000001.1"/>
</dbReference>
<comment type="similarity">
    <text evidence="3">Belongs to the UbiH/COQ6 family.</text>
</comment>
<sequence>MTDYDLLIVGGGLVGASLACALGNNSLRIGVVEAVAVGDPQQPSYDDRSTALAPTSRRIFEALELWDELQGHYTPIQEIHVSERGRFGFARLRAEEEGLPALGYVVSNRQLGEVLPERAAAASNVDYLCPAQVEAAAVTDTEATVDIRCDDGGIRTVSAKLLVVADGARSRTRALLGMEVAVRDYRQVAIVANLTPERSHNGRAFERFTRCGPMALLPAEGGRCGLIWSVPAAKAEQVLAMDDDAFRERVQRLFGYRLGRFLRVGTRLAYPLVHMSAERYTGQRTVVMGNAAHTLHPVAGQGFNLALRDVATLAELVHDAALKGDDPGRAGLLDSYDAMRRQDYRRVASLTDSLLHVFGNALPGVVGARNVGLLGFDLLPLIKPFFVRQASGYAFALPRLARGLTLRSEGEAK</sequence>
<dbReference type="PRINTS" id="PR00420">
    <property type="entry name" value="RNGMNOXGNASE"/>
</dbReference>
<protein>
    <submittedName>
        <fullName evidence="9">2-octaprenyl-6-methoxyphenyl hydroxylase</fullName>
    </submittedName>
</protein>
<comment type="pathway">
    <text evidence="2">Cofactor biosynthesis; ubiquinone biosynthesis.</text>
</comment>
<keyword evidence="7" id="KW-0503">Monooxygenase</keyword>
<comment type="cofactor">
    <cofactor evidence="1">
        <name>FAD</name>
        <dbReference type="ChEBI" id="CHEBI:57692"/>
    </cofactor>
</comment>
<gene>
    <name evidence="9" type="ORF">CAL65_01370</name>
</gene>
<dbReference type="AlphaFoldDB" id="A0A3E0X454"/>
<dbReference type="InterPro" id="IPR011295">
    <property type="entry name" value="UbiH"/>
</dbReference>
<evidence type="ECO:0000259" key="8">
    <source>
        <dbReference type="Pfam" id="PF01494"/>
    </source>
</evidence>
<dbReference type="InterPro" id="IPR010971">
    <property type="entry name" value="UbiH/COQ6"/>
</dbReference>
<dbReference type="Proteomes" id="UP000256763">
    <property type="component" value="Unassembled WGS sequence"/>
</dbReference>
<evidence type="ECO:0000256" key="1">
    <source>
        <dbReference type="ARBA" id="ARBA00001974"/>
    </source>
</evidence>
<reference evidence="10" key="1">
    <citation type="submission" date="2017-05" db="EMBL/GenBank/DDBJ databases">
        <authorList>
            <person name="Sharma S."/>
            <person name="Sidhu C."/>
            <person name="Pinnaka A.K."/>
        </authorList>
    </citation>
    <scope>NUCLEOTIDE SEQUENCE [LARGE SCALE GENOMIC DNA]</scope>
    <source>
        <strain evidence="10">AK93</strain>
    </source>
</reference>
<dbReference type="GO" id="GO:0071949">
    <property type="term" value="F:FAD binding"/>
    <property type="evidence" value="ECO:0007669"/>
    <property type="project" value="InterPro"/>
</dbReference>